<evidence type="ECO:0000259" key="2">
    <source>
        <dbReference type="Pfam" id="PF09792"/>
    </source>
</evidence>
<comment type="caution">
    <text evidence="3">The sequence shown here is derived from an EMBL/GenBank/DDBJ whole genome shotgun (WGS) entry which is preliminary data.</text>
</comment>
<sequence>MPATYTPLLSDPDAADAQDDGWRSPTSEEKPYVDSRLSDFASRSVKVFDKVVPGTLVLLACTLSLVSLVLTISGHYNASVAEATHTKLAYPNPYIGLEKAVLLDSPTPAPIINFPHLLAQVNSSNPTTVYLQQPHWPTYFGTLYPNDRRFLVTNEVSTIAQFRMMDYGMERCVAKLEMPSSTELAQLPEKRFSLSGTPFPLEIWALAAGDDIDPHKLSWSTRPLSTQLLLDVTIDRDVKTIESPEFACPSRTLLAFELRCGTPDCHLQFNQSNKAPRLGK</sequence>
<name>A0AAD6UTA9_9AGAR</name>
<accession>A0AAD6UTA9</accession>
<keyword evidence="4" id="KW-1185">Reference proteome</keyword>
<evidence type="ECO:0000256" key="1">
    <source>
        <dbReference type="SAM" id="MobiDB-lite"/>
    </source>
</evidence>
<dbReference type="Proteomes" id="UP001219525">
    <property type="component" value="Unassembled WGS sequence"/>
</dbReference>
<reference evidence="3" key="1">
    <citation type="submission" date="2023-03" db="EMBL/GenBank/DDBJ databases">
        <title>Massive genome expansion in bonnet fungi (Mycena s.s.) driven by repeated elements and novel gene families across ecological guilds.</title>
        <authorList>
            <consortium name="Lawrence Berkeley National Laboratory"/>
            <person name="Harder C.B."/>
            <person name="Miyauchi S."/>
            <person name="Viragh M."/>
            <person name="Kuo A."/>
            <person name="Thoen E."/>
            <person name="Andreopoulos B."/>
            <person name="Lu D."/>
            <person name="Skrede I."/>
            <person name="Drula E."/>
            <person name="Henrissat B."/>
            <person name="Morin E."/>
            <person name="Kohler A."/>
            <person name="Barry K."/>
            <person name="LaButti K."/>
            <person name="Morin E."/>
            <person name="Salamov A."/>
            <person name="Lipzen A."/>
            <person name="Mereny Z."/>
            <person name="Hegedus B."/>
            <person name="Baldrian P."/>
            <person name="Stursova M."/>
            <person name="Weitz H."/>
            <person name="Taylor A."/>
            <person name="Grigoriev I.V."/>
            <person name="Nagy L.G."/>
            <person name="Martin F."/>
            <person name="Kauserud H."/>
        </authorList>
    </citation>
    <scope>NUCLEOTIDE SEQUENCE</scope>
    <source>
        <strain evidence="3">9144</strain>
    </source>
</reference>
<evidence type="ECO:0000313" key="4">
    <source>
        <dbReference type="Proteomes" id="UP001219525"/>
    </source>
</evidence>
<evidence type="ECO:0000313" key="3">
    <source>
        <dbReference type="EMBL" id="KAJ7191610.1"/>
    </source>
</evidence>
<dbReference type="EMBL" id="JARJCW010000130">
    <property type="protein sequence ID" value="KAJ7191610.1"/>
    <property type="molecule type" value="Genomic_DNA"/>
</dbReference>
<dbReference type="InterPro" id="IPR018620">
    <property type="entry name" value="Ubiquitin3-bd_protein_But2_C"/>
</dbReference>
<feature type="domain" description="Ubiquitin 3 binding protein But2 C-terminal" evidence="2">
    <location>
        <begin position="114"/>
        <end position="273"/>
    </location>
</feature>
<proteinExistence type="predicted"/>
<gene>
    <name evidence="3" type="ORF">GGX14DRAFT_380957</name>
</gene>
<feature type="region of interest" description="Disordered" evidence="1">
    <location>
        <begin position="1"/>
        <end position="30"/>
    </location>
</feature>
<protein>
    <recommendedName>
        <fullName evidence="2">Ubiquitin 3 binding protein But2 C-terminal domain-containing protein</fullName>
    </recommendedName>
</protein>
<dbReference type="Pfam" id="PF09792">
    <property type="entry name" value="But2"/>
    <property type="match status" value="1"/>
</dbReference>
<feature type="compositionally biased region" description="Basic and acidic residues" evidence="1">
    <location>
        <begin position="20"/>
        <end position="30"/>
    </location>
</feature>
<dbReference type="AlphaFoldDB" id="A0AAD6UTA9"/>
<organism evidence="3 4">
    <name type="scientific">Mycena pura</name>
    <dbReference type="NCBI Taxonomy" id="153505"/>
    <lineage>
        <taxon>Eukaryota</taxon>
        <taxon>Fungi</taxon>
        <taxon>Dikarya</taxon>
        <taxon>Basidiomycota</taxon>
        <taxon>Agaricomycotina</taxon>
        <taxon>Agaricomycetes</taxon>
        <taxon>Agaricomycetidae</taxon>
        <taxon>Agaricales</taxon>
        <taxon>Marasmiineae</taxon>
        <taxon>Mycenaceae</taxon>
        <taxon>Mycena</taxon>
    </lineage>
</organism>